<protein>
    <submittedName>
        <fullName evidence="2">FeoA domain protein</fullName>
    </submittedName>
</protein>
<evidence type="ECO:0000259" key="1">
    <source>
        <dbReference type="SMART" id="SM00899"/>
    </source>
</evidence>
<dbReference type="OrthoDB" id="4420166at2"/>
<dbReference type="Gene3D" id="2.30.30.90">
    <property type="match status" value="1"/>
</dbReference>
<dbReference type="Pfam" id="PF04023">
    <property type="entry name" value="FeoA"/>
    <property type="match status" value="1"/>
</dbReference>
<dbReference type="SMART" id="SM00899">
    <property type="entry name" value="FeoA"/>
    <property type="match status" value="1"/>
</dbReference>
<dbReference type="AlphaFoldDB" id="A0A410W6Z1"/>
<evidence type="ECO:0000313" key="3">
    <source>
        <dbReference type="Proteomes" id="UP000288929"/>
    </source>
</evidence>
<dbReference type="Proteomes" id="UP000288929">
    <property type="component" value="Chromosome"/>
</dbReference>
<organism evidence="2 3">
    <name type="scientific">Corynebacterium pelargi</name>
    <dbReference type="NCBI Taxonomy" id="1471400"/>
    <lineage>
        <taxon>Bacteria</taxon>
        <taxon>Bacillati</taxon>
        <taxon>Actinomycetota</taxon>
        <taxon>Actinomycetes</taxon>
        <taxon>Mycobacteriales</taxon>
        <taxon>Corynebacteriaceae</taxon>
        <taxon>Corynebacterium</taxon>
    </lineage>
</organism>
<reference evidence="2 3" key="1">
    <citation type="submission" date="2019-01" db="EMBL/GenBank/DDBJ databases">
        <authorList>
            <person name="Ruckert C."/>
            <person name="Busche T."/>
            <person name="Kalinowski J."/>
        </authorList>
    </citation>
    <scope>NUCLEOTIDE SEQUENCE [LARGE SCALE GENOMIC DNA]</scope>
    <source>
        <strain evidence="2 3">136/3</strain>
    </source>
</reference>
<feature type="domain" description="Ferrous iron transporter FeoA-like" evidence="1">
    <location>
        <begin position="40"/>
        <end position="114"/>
    </location>
</feature>
<gene>
    <name evidence="2" type="ORF">CPELA_02615</name>
</gene>
<accession>A0A410W6Z1</accession>
<name>A0A410W6Z1_9CORY</name>
<dbReference type="InterPro" id="IPR007167">
    <property type="entry name" value="Fe-transptr_FeoA-like"/>
</dbReference>
<dbReference type="SUPFAM" id="SSF50037">
    <property type="entry name" value="C-terminal domain of transcriptional repressors"/>
    <property type="match status" value="1"/>
</dbReference>
<dbReference type="KEGG" id="cpeg:CPELA_02615"/>
<dbReference type="GO" id="GO:0046914">
    <property type="term" value="F:transition metal ion binding"/>
    <property type="evidence" value="ECO:0007669"/>
    <property type="project" value="InterPro"/>
</dbReference>
<evidence type="ECO:0000313" key="2">
    <source>
        <dbReference type="EMBL" id="QAU51809.1"/>
    </source>
</evidence>
<proteinExistence type="predicted"/>
<keyword evidence="3" id="KW-1185">Reference proteome</keyword>
<dbReference type="EMBL" id="CP035299">
    <property type="protein sequence ID" value="QAU51809.1"/>
    <property type="molecule type" value="Genomic_DNA"/>
</dbReference>
<dbReference type="InterPro" id="IPR008988">
    <property type="entry name" value="Transcriptional_repressor_C"/>
</dbReference>
<dbReference type="InterPro" id="IPR038157">
    <property type="entry name" value="FeoA_core_dom"/>
</dbReference>
<sequence>MFGALAKTLRRRSREAQQRCTNGTNDTLQCPECQGETETFTLNAVPCGRTCTISSIAQHKLSSTTQRRLAELGLRAGMHVTVTQKTSAGGRVLKIGTTRYAVDGATAAEMLVHVA</sequence>
<dbReference type="RefSeq" id="WP_128889337.1">
    <property type="nucleotide sequence ID" value="NZ_BMCX01000001.1"/>
</dbReference>